<dbReference type="InterPro" id="IPR013378">
    <property type="entry name" value="InlB-like_B-rpt"/>
</dbReference>
<comment type="caution">
    <text evidence="2">The sequence shown here is derived from an EMBL/GenBank/DDBJ whole genome shotgun (WGS) entry which is preliminary data.</text>
</comment>
<keyword evidence="3" id="KW-1185">Reference proteome</keyword>
<reference evidence="2 3" key="1">
    <citation type="submission" date="2018-11" db="EMBL/GenBank/DDBJ databases">
        <title>Genomic Encyclopedia of Type Strains, Phase IV (KMG-IV): sequencing the most valuable type-strain genomes for metagenomic binning, comparative biology and taxonomic classification.</title>
        <authorList>
            <person name="Goeker M."/>
        </authorList>
    </citation>
    <scope>NUCLEOTIDE SEQUENCE [LARGE SCALE GENOMIC DNA]</scope>
    <source>
        <strain evidence="2 3">DSM 26537</strain>
    </source>
</reference>
<dbReference type="RefSeq" id="WP_170164385.1">
    <property type="nucleotide sequence ID" value="NZ_RJVG01000011.1"/>
</dbReference>
<protein>
    <submittedName>
        <fullName evidence="2">Putative repeat protein (TIGR02543 family)</fullName>
    </submittedName>
</protein>
<dbReference type="InterPro" id="IPR042229">
    <property type="entry name" value="Listeria/Bacterioides_rpt_sf"/>
</dbReference>
<dbReference type="Pfam" id="PF09479">
    <property type="entry name" value="Flg_new"/>
    <property type="match status" value="27"/>
</dbReference>
<organism evidence="2 3">
    <name type="scientific">Mobilisporobacter senegalensis</name>
    <dbReference type="NCBI Taxonomy" id="1329262"/>
    <lineage>
        <taxon>Bacteria</taxon>
        <taxon>Bacillati</taxon>
        <taxon>Bacillota</taxon>
        <taxon>Clostridia</taxon>
        <taxon>Lachnospirales</taxon>
        <taxon>Lachnospiraceae</taxon>
        <taxon>Mobilisporobacter</taxon>
    </lineage>
</organism>
<dbReference type="NCBIfam" id="TIGR02543">
    <property type="entry name" value="List_Bact_rpt"/>
    <property type="match status" value="20"/>
</dbReference>
<sequence length="3084" mass="339674">MMTRKKRLIICIIAILFMIFINFEDTRVSAGTSETKNIRVTGDIYYYIKENGNNEANSVRKLLNNYPLVLYYEDSKGNEYWKNCYTDSRGSFDVPLDRTNIKKVWVVINAENEACNVTRKVGIGNRGYSYKSKKQTVSSKQKTVNLKVNIDNQNAKGAINIARVINNARNFMKNETGINVGKINVFWTYGKGIDSYTNSVARYGMVLAGKDHDERDESVICHEYGHWVYGTIRNSGSFMGGNHSSENRIDIKLAYSEGLATFFGQSALGSARYYDGNNVLATSNYSIESPHAKIPKSRRNEAYVAASQWDTIDGYPDNTEDWDKVDESIKNVLNTNRDVVLEAGFIPFDIDDIENTFMVYDCTIEDFYNKYIENHIKKNSNEAYEFWNIFNKNGMQFDKAKPKITLNGQGKNAFITVNDNVSNFYIELYDNVKVSKVEFWINGKAVGKFTNPADNFNYVIPKEMLKDGLNKLAIKAYDYAKNVKTYDNKISKQFPAKDFFKASNDNNNYSNMAYRQPYAIEFVDLYVEKDISGVSTFSLNPFMDLNEESGISNSSFSDSIIDELADTYSLSYKNELFGSLDEGHVSEENEITISSGNDYGILIDDTLGDFEIILKDPRGKIYTNIESEDELDTEVNPENESVNELETQYVLNMGSSGFMLFNPIPGTWKISIKNCGTDSDYYVGIYTRLSAPIIHNEEELLKIQDGSSVELRASVATGSSISVTSGSAISVPAGSELSVVTGGAVSITLTGESSGIKIQDLIYDTFDQAGNFTYTFKDLPDDHYKVELYLISEDGSTSWIKECDLIVDSTIPDILLEEDYEYYIYPGYAIIEGTGINSSNVSVFVNGTAVAIYGCKDDGNDINFATDKMILNKGENRVLIIAETETGRKAEKELILYSELEEDCFTEEHQPIIESVLFDGKEEPLINKNSTIDLKLTDSNVENYKVYAICNDKIYNFIPNGDHFTLNYTPEEGSGNYLFSIYAVSKWLMYDYKEIELTVHSDDSGIYIIKQPDDINIKLGETATLNLDEIFGGADFSVESDIGNITNQVWEFKPAEEGVVEVNLKAIQGEKEITVSFYVIVEDSLGFNLKLDANGGEMEENECYVNYGESYGLLPTPVRKDYTFLGWFTEADGGTQVFPTTMVNEGDTQILFAHWKINGPIVYFDATGGNVIQDFKIVSTGSLYGALPIPTRINYTFAGWYTQATGGTLITANSKVNFTTAQTLYARWTGNNYQVTLNANGGLVSGKASVSANVIYGNTYGNLLVTPTKAGYEFIGWFTEIDGGTQITASDIVNTTEKQTLYAHWKERSFVVYFQGNGGTVPVSNKTVVYKSTYGELPIPIRANYIFQGWYTSTVGGTKITEESIMTATSSHYIYAQWLGEPHTVTFDANGGEVSQNSMTVTYGSPYGTMPTPTRTGYRFVGWSTQANSANIVNSGNPVNIAKDQILYAYWVGNNYQVTLNANGGLVSGKASVNVNVIYKNTYGSSLVTPTKAGYEFVGWFTEVEGGTQITTSSIVDFIGSKTLYAHWKEGSFKVTFNANGGSVQTSSKNVIYGSTYGELPIPTRANYIFQGWYTNTVGGTKITEDSIVTITGATSLYAQWIGETYEVLFDANGGSISQNNMNVIYGNTYGTLPIPTRTNYTFAGWYTQATGGTQIVASSKVNIASTQTLYARWTGNNYQVTLNANGGLVSGKASVNVNVIYKNTYGSSLVTPTKAGYEFLGWFTEVNGGIQITASSIVEFIGSQTLYAHWKEGSFKIIFNANGGSVQTNNKNVIYGSTYGELPIPVRANYIFQGWYTNTVGGIKITEDSVVAITGAIPLYAQWIGETYEVLFDANGGSISQNNINVIYGNTYGTLPIPTRTNYTFAGWYTQAVGGTQIVASSKVDFTSTQTLYAHWTGKNYTVILDANGGLVSGKTNISTNVIYGNTYGGSLIAPTKAGYEFLGWFTEINDGLQITASSIVDFIGSQTLYAHWKEGSFKVTFNANGGSVQPSSKSVIYKSVYGELPIPIRSNYIFQGWYTNTVGGTKITEDSVVTITGAISLYAQWVGETHKVTFDANGGEVSQNSITVTYGSPYGAMPTPTRTGYRFYGWSTQANSASIVGSGNTVNITKDQTLYAYWIGNNYPIILDANGGLVSKAASITTSVIYGNTYGNSLITPTKAGYEFLGWFTEIDGGIQITTSSIVNTTEKQTLYAHWKEGSFVVYFQGNGGTVPVSNKTVVYKSTYGELPTPIRANYIFQGWYTSTVGGTRITEESIMTATSSHYIYAQWVGEPHTVTFDANGGEVSQNSMNVIYGSPYGTMPTPTRTGYRFYGWSTQANSASIVGSGNTVTITKDQTLYAYWIGNNYLITLDANGGLVSKAASITTSVIYGNTYGSSLITPTKAGYEFVGWFTEIDGGTQITASSIVNTTEKQTLYAHWKEGSFVVYFQGNGGTVPVSNKTVVYKSTYGELPTPIRANYIFQGWYTSTVGGTRITEESIMTATSSHYIYAQWVGEPHTVTFDANGGEVSQNSMNVIYGSPYGTMPTPTRTGYRFYGWSTQANSASIVGSGNTVTITKDQTLYAYWIGNNYLITLDANGGLVSKAASITTSVIYGNPYGSSLITPTKAGYEFLGWFTEIDGGTQITASNIVNTTEKQTLYAHWKEGSFTVNFYGNGGTVPISNKIVVYKSAYGELPIPTRTNYVFQGWYTSTVGGTRITEDSIMTVTGSHTIYAQWVGETHTVTFDANGGEVSQNSMNVIYGSPYGAMPTPTKTGYRFVGWSLQSNGSNTVSSGSIVNITKDQTLYAYWSANYYPVILDANGGKIKSGNTYVNTQTVYATYGNSYGSVLPIPVKAGNIFEGWYTKVDGGIEVKTSDIVDITQEYKLYAHWNPIKSKISFDANEGSVSISNKEVTYGETYGYLPTPVRRNYNFLGWYTYGGAKIEDSTLVSITSAMTLTAKWIGIDSNVTFNGNGGSVPSQSMNVYYGSKYGTLPTPTREGYNFDGWYTYNGQKITFDTIVEITNDQTLYAHWTIKTLTIYFITNGGVLPASTQIVNYGDYYSLPTPTKNGYVFLGWFKSSNEQVTSDTRVKISGSIYLYAYWGS</sequence>
<name>A0A3N1XJU7_9FIRM</name>
<evidence type="ECO:0000313" key="2">
    <source>
        <dbReference type="EMBL" id="ROR25332.1"/>
    </source>
</evidence>
<dbReference type="Proteomes" id="UP000273083">
    <property type="component" value="Unassembled WGS sequence"/>
</dbReference>
<evidence type="ECO:0000256" key="1">
    <source>
        <dbReference type="ARBA" id="ARBA00004196"/>
    </source>
</evidence>
<accession>A0A3N1XJU7</accession>
<dbReference type="EMBL" id="RJVG01000011">
    <property type="protein sequence ID" value="ROR25332.1"/>
    <property type="molecule type" value="Genomic_DNA"/>
</dbReference>
<gene>
    <name evidence="2" type="ORF">EDD66_11194</name>
</gene>
<comment type="subcellular location">
    <subcellularLocation>
        <location evidence="1">Cell envelope</location>
    </subcellularLocation>
</comment>
<proteinExistence type="predicted"/>
<dbReference type="GO" id="GO:0030313">
    <property type="term" value="C:cell envelope"/>
    <property type="evidence" value="ECO:0007669"/>
    <property type="project" value="UniProtKB-SubCell"/>
</dbReference>
<evidence type="ECO:0000313" key="3">
    <source>
        <dbReference type="Proteomes" id="UP000273083"/>
    </source>
</evidence>
<dbReference type="Gene3D" id="2.60.40.4270">
    <property type="entry name" value="Listeria-Bacteroides repeat domain"/>
    <property type="match status" value="27"/>
</dbReference>